<dbReference type="InterPro" id="IPR013149">
    <property type="entry name" value="ADH-like_C"/>
</dbReference>
<evidence type="ECO:0000256" key="3">
    <source>
        <dbReference type="ARBA" id="ARBA00022833"/>
    </source>
</evidence>
<dbReference type="Pfam" id="PF00107">
    <property type="entry name" value="ADH_zinc_N"/>
    <property type="match status" value="1"/>
</dbReference>
<dbReference type="SUPFAM" id="SSF50129">
    <property type="entry name" value="GroES-like"/>
    <property type="match status" value="1"/>
</dbReference>
<evidence type="ECO:0000313" key="7">
    <source>
        <dbReference type="EMBL" id="PDQ35587.1"/>
    </source>
</evidence>
<dbReference type="InterPro" id="IPR050129">
    <property type="entry name" value="Zn_alcohol_dh"/>
</dbReference>
<keyword evidence="2 5" id="KW-0479">Metal-binding</keyword>
<comment type="cofactor">
    <cofactor evidence="1 5">
        <name>Zn(2+)</name>
        <dbReference type="ChEBI" id="CHEBI:29105"/>
    </cofactor>
</comment>
<dbReference type="GO" id="GO:0008270">
    <property type="term" value="F:zinc ion binding"/>
    <property type="evidence" value="ECO:0007669"/>
    <property type="project" value="InterPro"/>
</dbReference>
<comment type="similarity">
    <text evidence="5">Belongs to the zinc-containing alcohol dehydrogenase family.</text>
</comment>
<feature type="domain" description="Enoyl reductase (ER)" evidence="6">
    <location>
        <begin position="13"/>
        <end position="339"/>
    </location>
</feature>
<dbReference type="AlphaFoldDB" id="A0A2A6FSC7"/>
<evidence type="ECO:0000256" key="1">
    <source>
        <dbReference type="ARBA" id="ARBA00001947"/>
    </source>
</evidence>
<keyword evidence="4" id="KW-0560">Oxidoreductase</keyword>
<dbReference type="PANTHER" id="PTHR43401">
    <property type="entry name" value="L-THREONINE 3-DEHYDROGENASE"/>
    <property type="match status" value="1"/>
</dbReference>
<dbReference type="GO" id="GO:0016491">
    <property type="term" value="F:oxidoreductase activity"/>
    <property type="evidence" value="ECO:0007669"/>
    <property type="project" value="UniProtKB-KW"/>
</dbReference>
<dbReference type="InterPro" id="IPR013154">
    <property type="entry name" value="ADH-like_N"/>
</dbReference>
<name>A0A2A6FSC7_9MICO</name>
<dbReference type="PROSITE" id="PS00059">
    <property type="entry name" value="ADH_ZINC"/>
    <property type="match status" value="1"/>
</dbReference>
<keyword evidence="3 5" id="KW-0862">Zinc</keyword>
<dbReference type="EMBL" id="NAEP01000031">
    <property type="protein sequence ID" value="PDQ35587.1"/>
    <property type="molecule type" value="Genomic_DNA"/>
</dbReference>
<comment type="caution">
    <text evidence="7">The sequence shown here is derived from an EMBL/GenBank/DDBJ whole genome shotgun (WGS) entry which is preliminary data.</text>
</comment>
<dbReference type="Gene3D" id="3.90.180.10">
    <property type="entry name" value="Medium-chain alcohol dehydrogenases, catalytic domain"/>
    <property type="match status" value="1"/>
</dbReference>
<dbReference type="Pfam" id="PF08240">
    <property type="entry name" value="ADH_N"/>
    <property type="match status" value="1"/>
</dbReference>
<dbReference type="InterPro" id="IPR011032">
    <property type="entry name" value="GroES-like_sf"/>
</dbReference>
<evidence type="ECO:0000313" key="8">
    <source>
        <dbReference type="Proteomes" id="UP000219994"/>
    </source>
</evidence>
<gene>
    <name evidence="7" type="ORF">B5766_05080</name>
</gene>
<evidence type="ECO:0000256" key="2">
    <source>
        <dbReference type="ARBA" id="ARBA00022723"/>
    </source>
</evidence>
<evidence type="ECO:0000259" key="6">
    <source>
        <dbReference type="SMART" id="SM00829"/>
    </source>
</evidence>
<dbReference type="SUPFAM" id="SSF51735">
    <property type="entry name" value="NAD(P)-binding Rossmann-fold domains"/>
    <property type="match status" value="1"/>
</dbReference>
<reference evidence="8" key="1">
    <citation type="submission" date="2017-03" db="EMBL/GenBank/DDBJ databases">
        <authorList>
            <person name="Lund M.B."/>
        </authorList>
    </citation>
    <scope>NUCLEOTIDE SEQUENCE [LARGE SCALE GENOMIC DNA]</scope>
</reference>
<dbReference type="InterPro" id="IPR020843">
    <property type="entry name" value="ER"/>
</dbReference>
<evidence type="ECO:0000256" key="5">
    <source>
        <dbReference type="RuleBase" id="RU361277"/>
    </source>
</evidence>
<organism evidence="7 8">
    <name type="scientific">Candidatus Lumbricidiphila eiseniae</name>
    <dbReference type="NCBI Taxonomy" id="1969409"/>
    <lineage>
        <taxon>Bacteria</taxon>
        <taxon>Bacillati</taxon>
        <taxon>Actinomycetota</taxon>
        <taxon>Actinomycetes</taxon>
        <taxon>Micrococcales</taxon>
        <taxon>Microbacteriaceae</taxon>
        <taxon>Candidatus Lumbricidiphila</taxon>
    </lineage>
</organism>
<dbReference type="Gene3D" id="3.40.50.720">
    <property type="entry name" value="NAD(P)-binding Rossmann-like Domain"/>
    <property type="match status" value="1"/>
</dbReference>
<dbReference type="Proteomes" id="UP000219994">
    <property type="component" value="Unassembled WGS sequence"/>
</dbReference>
<dbReference type="InterPro" id="IPR036291">
    <property type="entry name" value="NAD(P)-bd_dom_sf"/>
</dbReference>
<dbReference type="SMART" id="SM00829">
    <property type="entry name" value="PKS_ER"/>
    <property type="match status" value="1"/>
</dbReference>
<evidence type="ECO:0000256" key="4">
    <source>
        <dbReference type="ARBA" id="ARBA00023002"/>
    </source>
</evidence>
<dbReference type="PANTHER" id="PTHR43401:SF2">
    <property type="entry name" value="L-THREONINE 3-DEHYDROGENASE"/>
    <property type="match status" value="1"/>
</dbReference>
<accession>A0A2A6FSC7</accession>
<dbReference type="InterPro" id="IPR002328">
    <property type="entry name" value="ADH_Zn_CS"/>
</dbReference>
<sequence>MSAGTTMNALVYEAPELMLLRSVPRPVPGRGEVLVRVEYSGICGSELSGFLGHSSLRTAPLIFGHEFAGTVAECGEDVVGYAVGDRVTANPLSSCGTCEFCLAAHQELCPSRKLLGAMLPGSNAEYLVVAAVSLSTVPESLALSAASMAEPAACAVHAVTRSGIGPADTALVIGVGPIGMFLIQVLLAHGVTTVFVTDRNSERCRMAAALGALVIPDGEGFLSAVRERTDGRGVSIAFDAAGTRTTRRNCLAAVAPGGSVMLVGLHEDETSLPLNTVIRSEVSLHGVFAYTPTAFRTALAWLEAGRIGLAEGVVEVDLVDGAQWYRRLLEGDPALKVLLRPRTAACRVHHPTGYRQGSATPTSCSVPGAS</sequence>
<proteinExistence type="inferred from homology"/>
<protein>
    <recommendedName>
        <fullName evidence="6">Enoyl reductase (ER) domain-containing protein</fullName>
    </recommendedName>
</protein>